<dbReference type="Pfam" id="PF01804">
    <property type="entry name" value="Penicil_amidase"/>
    <property type="match status" value="1"/>
</dbReference>
<evidence type="ECO:0000256" key="5">
    <source>
        <dbReference type="PIRSR" id="PIRSR001227-1"/>
    </source>
</evidence>
<keyword evidence="6" id="KW-0479">Metal-binding</keyword>
<evidence type="ECO:0000256" key="3">
    <source>
        <dbReference type="ARBA" id="ARBA00022801"/>
    </source>
</evidence>
<dbReference type="InterPro" id="IPR043147">
    <property type="entry name" value="Penicillin_amidase_A-knob"/>
</dbReference>
<evidence type="ECO:0000313" key="7">
    <source>
        <dbReference type="EMBL" id="XBG60712.1"/>
    </source>
</evidence>
<organism evidence="7">
    <name type="scientific">Pontimicrobium sp. SW4</name>
    <dbReference type="NCBI Taxonomy" id="3153519"/>
    <lineage>
        <taxon>Bacteria</taxon>
        <taxon>Pseudomonadati</taxon>
        <taxon>Bacteroidota</taxon>
        <taxon>Flavobacteriia</taxon>
        <taxon>Flavobacteriales</taxon>
        <taxon>Flavobacteriaceae</taxon>
        <taxon>Pontimicrobium</taxon>
    </lineage>
</organism>
<dbReference type="InterPro" id="IPR043146">
    <property type="entry name" value="Penicillin_amidase_N_B-knob"/>
</dbReference>
<feature type="binding site" evidence="6">
    <location>
        <position position="232"/>
    </location>
    <ligand>
        <name>Ca(2+)</name>
        <dbReference type="ChEBI" id="CHEBI:29108"/>
    </ligand>
</feature>
<dbReference type="InterPro" id="IPR014395">
    <property type="entry name" value="Pen/GL7ACA/AHL_acylase"/>
</dbReference>
<evidence type="ECO:0000256" key="6">
    <source>
        <dbReference type="PIRSR" id="PIRSR001227-2"/>
    </source>
</evidence>
<keyword evidence="6" id="KW-0106">Calcium</keyword>
<gene>
    <name evidence="7" type="ORF">ABGB03_12670</name>
</gene>
<dbReference type="GO" id="GO:0016811">
    <property type="term" value="F:hydrolase activity, acting on carbon-nitrogen (but not peptide) bonds, in linear amides"/>
    <property type="evidence" value="ECO:0007669"/>
    <property type="project" value="InterPro"/>
</dbReference>
<dbReference type="Gene3D" id="1.10.1400.10">
    <property type="match status" value="1"/>
</dbReference>
<protein>
    <submittedName>
        <fullName evidence="7">Penicillin acylase family protein</fullName>
    </submittedName>
</protein>
<dbReference type="GO" id="GO:0017000">
    <property type="term" value="P:antibiotic biosynthetic process"/>
    <property type="evidence" value="ECO:0007669"/>
    <property type="project" value="InterPro"/>
</dbReference>
<dbReference type="Gene3D" id="3.60.20.10">
    <property type="entry name" value="Glutamine Phosphoribosylpyrophosphate, subunit 1, domain 1"/>
    <property type="match status" value="1"/>
</dbReference>
<dbReference type="Gene3D" id="2.30.120.10">
    <property type="match status" value="1"/>
</dbReference>
<comment type="cofactor">
    <cofactor evidence="6">
        <name>Ca(2+)</name>
        <dbReference type="ChEBI" id="CHEBI:29108"/>
    </cofactor>
    <text evidence="6">Binds 1 Ca(2+) ion per dimer.</text>
</comment>
<accession>A0AAU7BRP5</accession>
<keyword evidence="4" id="KW-0865">Zymogen</keyword>
<dbReference type="SUPFAM" id="SSF56235">
    <property type="entry name" value="N-terminal nucleophile aminohydrolases (Ntn hydrolases)"/>
    <property type="match status" value="1"/>
</dbReference>
<dbReference type="AlphaFoldDB" id="A0AAU7BRP5"/>
<dbReference type="GO" id="GO:0046872">
    <property type="term" value="F:metal ion binding"/>
    <property type="evidence" value="ECO:0007669"/>
    <property type="project" value="UniProtKB-KW"/>
</dbReference>
<evidence type="ECO:0000256" key="4">
    <source>
        <dbReference type="ARBA" id="ARBA00023145"/>
    </source>
</evidence>
<reference evidence="7" key="1">
    <citation type="submission" date="2024-05" db="EMBL/GenBank/DDBJ databases">
        <title>Pontimicrobium maritimus sp. nov., isolated form sea water.</title>
        <authorList>
            <person name="Muhammad N."/>
            <person name="Vuong T.Q."/>
            <person name="Han H.L."/>
            <person name="Kim S.-G."/>
        </authorList>
    </citation>
    <scope>NUCLEOTIDE SEQUENCE</scope>
    <source>
        <strain evidence="7">SW4</strain>
    </source>
</reference>
<feature type="active site" description="Nucleophile" evidence="5">
    <location>
        <position position="160"/>
    </location>
</feature>
<evidence type="ECO:0000256" key="1">
    <source>
        <dbReference type="ARBA" id="ARBA00006586"/>
    </source>
</evidence>
<evidence type="ECO:0000256" key="2">
    <source>
        <dbReference type="ARBA" id="ARBA00022729"/>
    </source>
</evidence>
<keyword evidence="2" id="KW-0732">Signal</keyword>
<dbReference type="PANTHER" id="PTHR34218:SF3">
    <property type="entry name" value="ACYL-HOMOSERINE LACTONE ACYLASE PVDQ"/>
    <property type="match status" value="1"/>
</dbReference>
<dbReference type="InterPro" id="IPR023343">
    <property type="entry name" value="Penicillin_amidase_dom1"/>
</dbReference>
<dbReference type="EMBL" id="CP157199">
    <property type="protein sequence ID" value="XBG60712.1"/>
    <property type="molecule type" value="Genomic_DNA"/>
</dbReference>
<dbReference type="PIRSF" id="PIRSF001227">
    <property type="entry name" value="Pen_acylase"/>
    <property type="match status" value="1"/>
</dbReference>
<dbReference type="PANTHER" id="PTHR34218">
    <property type="entry name" value="PEPTIDASE S45 PENICILLIN AMIDASE"/>
    <property type="match status" value="1"/>
</dbReference>
<dbReference type="InterPro" id="IPR002692">
    <property type="entry name" value="S45"/>
</dbReference>
<sequence length="671" mass="76319">MSACAQDSKQTEIKWDTWGVPHISAQNEEDAYYAFGWAQMKAHGDLILQSYAKARGRSAEYWGGKQNLESDKLINRLNIPNRAQQWYDVQNEDTKKMLINFVAGMNDFYKNNPNQISDKLKAVFPLNHIDPLAQLQVSYHLSVGAFAMQPQASQWKTAGSNAWAIGPSKSETGNALLLTQPHPPWFPDYLFFEAHLISENLNIYGIALVGSPSIAMGFNENLGWALTFNQADTMDLIELEIEDDKYLIEGSWKPIELTEKIIKVKKKDSISFETIQVKKSDFGYIIEEKNGKALALRLSGFDRPFFMQQFNEMAKAKNLNEFKTATKKLQLPLQNIIYADKTGDIFYLYNGIIPKRPEGNLNEWSKIIPSNKLGALVTEYVLYSDLPKFTNPKSGFVANSNNDPWTSTYPYEIFPKDYASYITDKPFMNFDNRSRNSLKMIVKEDKLSFDEIVKLQSSTYAELTDRTLPELVEFAETSTDSLLNKAAAVLKKWDKTLDASSKGSVLYVNWFNSLKKTKVFEVEFTKEDPLNTPNTLTKEAKRLLLKAVEKTKEKYSKLDISWGEVYETNYANKNFKGGLGLSEVGSFNAGFYRPMSKTKYTLLGGSAFTSVVEFSDKIRAKGVLSYGNASQKDSPFNGDQLELLIDGKLRDIWFYPNDIDKHLYLKEIVKN</sequence>
<dbReference type="Gene3D" id="1.10.439.10">
    <property type="entry name" value="Penicillin Amidohydrolase, domain 1"/>
    <property type="match status" value="1"/>
</dbReference>
<proteinExistence type="inferred from homology"/>
<feature type="binding site" evidence="6">
    <location>
        <position position="235"/>
    </location>
    <ligand>
        <name>Ca(2+)</name>
        <dbReference type="ChEBI" id="CHEBI:29108"/>
    </ligand>
</feature>
<name>A0AAU7BRP5_9FLAO</name>
<dbReference type="RefSeq" id="WP_347922942.1">
    <property type="nucleotide sequence ID" value="NZ_CP157199.1"/>
</dbReference>
<keyword evidence="3" id="KW-0378">Hydrolase</keyword>
<comment type="similarity">
    <text evidence="1">Belongs to the peptidase S45 family.</text>
</comment>
<dbReference type="InterPro" id="IPR029055">
    <property type="entry name" value="Ntn_hydrolases_N"/>
</dbReference>